<evidence type="ECO:0000313" key="9">
    <source>
        <dbReference type="EMBL" id="MBB6479779.1"/>
    </source>
</evidence>
<proteinExistence type="inferred from homology"/>
<feature type="transmembrane region" description="Helical" evidence="7">
    <location>
        <begin position="71"/>
        <end position="94"/>
    </location>
</feature>
<organism evidence="9 10">
    <name type="scientific">Spirochaeta isovalerica</name>
    <dbReference type="NCBI Taxonomy" id="150"/>
    <lineage>
        <taxon>Bacteria</taxon>
        <taxon>Pseudomonadati</taxon>
        <taxon>Spirochaetota</taxon>
        <taxon>Spirochaetia</taxon>
        <taxon>Spirochaetales</taxon>
        <taxon>Spirochaetaceae</taxon>
        <taxon>Spirochaeta</taxon>
    </lineage>
</organism>
<feature type="domain" description="ABC transmembrane type-1" evidence="8">
    <location>
        <begin position="67"/>
        <end position="247"/>
    </location>
</feature>
<dbReference type="Proteomes" id="UP000587760">
    <property type="component" value="Unassembled WGS sequence"/>
</dbReference>
<protein>
    <submittedName>
        <fullName evidence="9">Taurine transport system permease protein</fullName>
    </submittedName>
</protein>
<keyword evidence="5 7" id="KW-1133">Transmembrane helix</keyword>
<keyword evidence="10" id="KW-1185">Reference proteome</keyword>
<dbReference type="FunFam" id="1.10.3720.10:FF:000003">
    <property type="entry name" value="Aliphatic sulfonate ABC transporter permease"/>
    <property type="match status" value="1"/>
</dbReference>
<evidence type="ECO:0000256" key="3">
    <source>
        <dbReference type="ARBA" id="ARBA00022475"/>
    </source>
</evidence>
<dbReference type="PANTHER" id="PTHR30151:SF0">
    <property type="entry name" value="ABC TRANSPORTER PERMEASE PROTEIN MJ0413-RELATED"/>
    <property type="match status" value="1"/>
</dbReference>
<reference evidence="9 10" key="1">
    <citation type="submission" date="2020-08" db="EMBL/GenBank/DDBJ databases">
        <title>Genomic Encyclopedia of Type Strains, Phase IV (KMG-IV): sequencing the most valuable type-strain genomes for metagenomic binning, comparative biology and taxonomic classification.</title>
        <authorList>
            <person name="Goeker M."/>
        </authorList>
    </citation>
    <scope>NUCLEOTIDE SEQUENCE [LARGE SCALE GENOMIC DNA]</scope>
    <source>
        <strain evidence="9 10">DSM 2461</strain>
    </source>
</reference>
<keyword evidence="2 7" id="KW-0813">Transport</keyword>
<dbReference type="CDD" id="cd06261">
    <property type="entry name" value="TM_PBP2"/>
    <property type="match status" value="1"/>
</dbReference>
<evidence type="ECO:0000259" key="8">
    <source>
        <dbReference type="PROSITE" id="PS50928"/>
    </source>
</evidence>
<comment type="subcellular location">
    <subcellularLocation>
        <location evidence="1 7">Cell membrane</location>
        <topology evidence="1 7">Multi-pass membrane protein</topology>
    </subcellularLocation>
</comment>
<name>A0A841RA25_9SPIO</name>
<dbReference type="InterPro" id="IPR000515">
    <property type="entry name" value="MetI-like"/>
</dbReference>
<evidence type="ECO:0000256" key="5">
    <source>
        <dbReference type="ARBA" id="ARBA00022989"/>
    </source>
</evidence>
<dbReference type="PANTHER" id="PTHR30151">
    <property type="entry name" value="ALKANE SULFONATE ABC TRANSPORTER-RELATED, MEMBRANE SUBUNIT"/>
    <property type="match status" value="1"/>
</dbReference>
<feature type="transmembrane region" description="Helical" evidence="7">
    <location>
        <begin position="115"/>
        <end position="141"/>
    </location>
</feature>
<dbReference type="SUPFAM" id="SSF161098">
    <property type="entry name" value="MetI-like"/>
    <property type="match status" value="1"/>
</dbReference>
<evidence type="ECO:0000256" key="1">
    <source>
        <dbReference type="ARBA" id="ARBA00004651"/>
    </source>
</evidence>
<evidence type="ECO:0000313" key="10">
    <source>
        <dbReference type="Proteomes" id="UP000587760"/>
    </source>
</evidence>
<gene>
    <name evidence="9" type="ORF">HNR50_001437</name>
</gene>
<keyword evidence="6 7" id="KW-0472">Membrane</keyword>
<dbReference type="Pfam" id="PF00528">
    <property type="entry name" value="BPD_transp_1"/>
    <property type="match status" value="1"/>
</dbReference>
<accession>A0A841RA25</accession>
<dbReference type="PROSITE" id="PS50928">
    <property type="entry name" value="ABC_TM1"/>
    <property type="match status" value="1"/>
</dbReference>
<dbReference type="InterPro" id="IPR035906">
    <property type="entry name" value="MetI-like_sf"/>
</dbReference>
<evidence type="ECO:0000256" key="4">
    <source>
        <dbReference type="ARBA" id="ARBA00022692"/>
    </source>
</evidence>
<dbReference type="AlphaFoldDB" id="A0A841RA25"/>
<dbReference type="Gene3D" id="1.10.3720.10">
    <property type="entry name" value="MetI-like"/>
    <property type="match status" value="1"/>
</dbReference>
<dbReference type="RefSeq" id="WP_184745307.1">
    <property type="nucleotide sequence ID" value="NZ_JACHGJ010000002.1"/>
</dbReference>
<comment type="similarity">
    <text evidence="7">Belongs to the binding-protein-dependent transport system permease family.</text>
</comment>
<dbReference type="GO" id="GO:0005886">
    <property type="term" value="C:plasma membrane"/>
    <property type="evidence" value="ECO:0007669"/>
    <property type="project" value="UniProtKB-SubCell"/>
</dbReference>
<dbReference type="GO" id="GO:0042918">
    <property type="term" value="P:alkanesulfonate transmembrane transport"/>
    <property type="evidence" value="ECO:0007669"/>
    <property type="project" value="UniProtKB-ARBA"/>
</dbReference>
<comment type="caution">
    <text evidence="9">The sequence shown here is derived from an EMBL/GenBank/DDBJ whole genome shotgun (WGS) entry which is preliminary data.</text>
</comment>
<dbReference type="EMBL" id="JACHGJ010000002">
    <property type="protein sequence ID" value="MBB6479779.1"/>
    <property type="molecule type" value="Genomic_DNA"/>
</dbReference>
<sequence>MNKYKKQKIQEILISLSAVLVIFIAWSVIAAMKIFPEYFIPAPASVFRAFKEIAFEGYRGGTLLEHLGDSLFRVLTGFILACLIAIPLGMLMGFNRKIKALFDPIVEFYRPLPPLAYYTILVIWLGIGNASKITLLFLAAFPPLSINSMAAVASVPLERIHTAQSLGANKRQIFSRVIFPSCLPGIFTGMRVSIGFTYTTLVSSEIVAATSGIGWMVLDAGKFLRGDVMFMGILVMGITGIILDRLIRIAEMLIVPWKGKG</sequence>
<evidence type="ECO:0000256" key="6">
    <source>
        <dbReference type="ARBA" id="ARBA00023136"/>
    </source>
</evidence>
<evidence type="ECO:0000256" key="2">
    <source>
        <dbReference type="ARBA" id="ARBA00022448"/>
    </source>
</evidence>
<feature type="transmembrane region" description="Helical" evidence="7">
    <location>
        <begin position="12"/>
        <end position="35"/>
    </location>
</feature>
<keyword evidence="4 7" id="KW-0812">Transmembrane</keyword>
<feature type="transmembrane region" description="Helical" evidence="7">
    <location>
        <begin position="228"/>
        <end position="247"/>
    </location>
</feature>
<evidence type="ECO:0000256" key="7">
    <source>
        <dbReference type="RuleBase" id="RU363032"/>
    </source>
</evidence>
<keyword evidence="3" id="KW-1003">Cell membrane</keyword>